<dbReference type="AlphaFoldDB" id="A0AAE3VVT1"/>
<comment type="caution">
    <text evidence="1">The sequence shown here is derived from an EMBL/GenBank/DDBJ whole genome shotgun (WGS) entry which is preliminary data.</text>
</comment>
<name>A0AAE3VVT1_9ACTN</name>
<protein>
    <submittedName>
        <fullName evidence="1">Uncharacterized protein</fullName>
    </submittedName>
</protein>
<sequence>MGSSHQTVLACGSLGAVRAAVAESGQRAVIRPVAERHSAMLHALGLDCTPLRQRFHEMS</sequence>
<proteinExistence type="predicted"/>
<gene>
    <name evidence="1" type="ORF">J2S42_001313</name>
</gene>
<organism evidence="1 2">
    <name type="scientific">Catenuloplanes indicus</name>
    <dbReference type="NCBI Taxonomy" id="137267"/>
    <lineage>
        <taxon>Bacteria</taxon>
        <taxon>Bacillati</taxon>
        <taxon>Actinomycetota</taxon>
        <taxon>Actinomycetes</taxon>
        <taxon>Micromonosporales</taxon>
        <taxon>Micromonosporaceae</taxon>
        <taxon>Catenuloplanes</taxon>
    </lineage>
</organism>
<evidence type="ECO:0000313" key="1">
    <source>
        <dbReference type="EMBL" id="MDQ0364644.1"/>
    </source>
</evidence>
<dbReference type="Proteomes" id="UP001240236">
    <property type="component" value="Unassembled WGS sequence"/>
</dbReference>
<keyword evidence="2" id="KW-1185">Reference proteome</keyword>
<dbReference type="EMBL" id="JAUSUZ010000001">
    <property type="protein sequence ID" value="MDQ0364644.1"/>
    <property type="molecule type" value="Genomic_DNA"/>
</dbReference>
<dbReference type="RefSeq" id="WP_307236213.1">
    <property type="nucleotide sequence ID" value="NZ_JAUSUZ010000001.1"/>
</dbReference>
<reference evidence="1 2" key="1">
    <citation type="submission" date="2023-07" db="EMBL/GenBank/DDBJ databases">
        <title>Sequencing the genomes of 1000 actinobacteria strains.</title>
        <authorList>
            <person name="Klenk H.-P."/>
        </authorList>
    </citation>
    <scope>NUCLEOTIDE SEQUENCE [LARGE SCALE GENOMIC DNA]</scope>
    <source>
        <strain evidence="1 2">DSM 44709</strain>
    </source>
</reference>
<evidence type="ECO:0000313" key="2">
    <source>
        <dbReference type="Proteomes" id="UP001240236"/>
    </source>
</evidence>
<accession>A0AAE3VVT1</accession>